<proteinExistence type="predicted"/>
<dbReference type="EMBL" id="CP065668">
    <property type="protein sequence ID" value="QPS10897.1"/>
    <property type="molecule type" value="Genomic_DNA"/>
</dbReference>
<dbReference type="Pfam" id="PF01370">
    <property type="entry name" value="Epimerase"/>
    <property type="match status" value="1"/>
</dbReference>
<name>A0A7T2S929_DELAC</name>
<dbReference type="SUPFAM" id="SSF51735">
    <property type="entry name" value="NAD(P)-binding Rossmann-fold domains"/>
    <property type="match status" value="1"/>
</dbReference>
<dbReference type="InterPro" id="IPR001509">
    <property type="entry name" value="Epimerase_deHydtase"/>
</dbReference>
<dbReference type="Gene3D" id="3.40.50.720">
    <property type="entry name" value="NAD(P)-binding Rossmann-like Domain"/>
    <property type="match status" value="1"/>
</dbReference>
<accession>A0A7T2S929</accession>
<dbReference type="PANTHER" id="PTHR48079:SF6">
    <property type="entry name" value="NAD(P)-BINDING DOMAIN-CONTAINING PROTEIN-RELATED"/>
    <property type="match status" value="1"/>
</dbReference>
<gene>
    <name evidence="2" type="ORF">I6G66_13285</name>
</gene>
<dbReference type="GO" id="GO:0004029">
    <property type="term" value="F:aldehyde dehydrogenase (NAD+) activity"/>
    <property type="evidence" value="ECO:0007669"/>
    <property type="project" value="TreeGrafter"/>
</dbReference>
<dbReference type="RefSeq" id="WP_197957192.1">
    <property type="nucleotide sequence ID" value="NZ_CP065668.1"/>
</dbReference>
<protein>
    <submittedName>
        <fullName evidence="2">NAD-dependent epimerase/dehydratase family protein</fullName>
    </submittedName>
</protein>
<feature type="domain" description="NAD-dependent epimerase/dehydratase" evidence="1">
    <location>
        <begin position="6"/>
        <end position="218"/>
    </location>
</feature>
<dbReference type="InterPro" id="IPR051783">
    <property type="entry name" value="NAD(P)-dependent_oxidoreduct"/>
</dbReference>
<evidence type="ECO:0000259" key="1">
    <source>
        <dbReference type="Pfam" id="PF01370"/>
    </source>
</evidence>
<evidence type="ECO:0000313" key="2">
    <source>
        <dbReference type="EMBL" id="QPS10897.1"/>
    </source>
</evidence>
<organism evidence="2 3">
    <name type="scientific">Delftia acidovorans</name>
    <name type="common">Pseudomonas acidovorans</name>
    <name type="synonym">Comamonas acidovorans</name>
    <dbReference type="NCBI Taxonomy" id="80866"/>
    <lineage>
        <taxon>Bacteria</taxon>
        <taxon>Pseudomonadati</taxon>
        <taxon>Pseudomonadota</taxon>
        <taxon>Betaproteobacteria</taxon>
        <taxon>Burkholderiales</taxon>
        <taxon>Comamonadaceae</taxon>
        <taxon>Delftia</taxon>
    </lineage>
</organism>
<dbReference type="Proteomes" id="UP000594778">
    <property type="component" value="Chromosome"/>
</dbReference>
<dbReference type="InterPro" id="IPR036291">
    <property type="entry name" value="NAD(P)-bd_dom_sf"/>
</dbReference>
<dbReference type="PANTHER" id="PTHR48079">
    <property type="entry name" value="PROTEIN YEEZ"/>
    <property type="match status" value="1"/>
</dbReference>
<evidence type="ECO:0000313" key="3">
    <source>
        <dbReference type="Proteomes" id="UP000594778"/>
    </source>
</evidence>
<reference evidence="2 3" key="1">
    <citation type="submission" date="2020-12" db="EMBL/GenBank/DDBJ databases">
        <title>FDA dAtabase for Regulatory Grade micrObial Sequences (FDA-ARGOS): Supporting development and validation of Infectious Disease Dx tests.</title>
        <authorList>
            <person name="Sproer C."/>
            <person name="Gronow S."/>
            <person name="Severitt S."/>
            <person name="Schroder I."/>
            <person name="Tallon L."/>
            <person name="Sadzewicz L."/>
            <person name="Zhao X."/>
            <person name="Boylan J."/>
            <person name="Ott S."/>
            <person name="Bowen H."/>
            <person name="Vavikolanu K."/>
            <person name="Mehta A."/>
            <person name="Aluvathingal J."/>
            <person name="Nadendla S."/>
            <person name="Lowell S."/>
            <person name="Myers T."/>
            <person name="Yan Y."/>
            <person name="Sichtig H."/>
        </authorList>
    </citation>
    <scope>NUCLEOTIDE SEQUENCE [LARGE SCALE GENOMIC DNA]</scope>
    <source>
        <strain evidence="2 3">FDAARGOS_909</strain>
    </source>
</reference>
<sequence length="328" mass="35055">MPSIALFGAAGAIGQSLAAALRQQGRAYRVVGRNAASLRQTFGADPLAEIATWNPDSAGSIEAAAHGVDTLVYLVGVNYWQFELHPELMRKTLEGAIAAGVRRVVLIGTVYPYGKARTLAVEEDHPREPHTFKGRMRKAQEDLLLQAHAQGRIEATVLRLPDFYGPGVHNSLLHGAFEAAAHGGRAGMIGPLDRPHEFVYVPDVGPVVARIIDTPQAFGRVWHLAGAGVTTQRDIVLEIERLSGRPLKLRVAGRTALRLAGLFSPLMRELAEMHYLLTDPLIMDDSALHALLGPIAKTPYAQGIRATLDAAMAGAGSGVNASPQQATA</sequence>
<dbReference type="AlphaFoldDB" id="A0A7T2S929"/>
<dbReference type="GO" id="GO:0005737">
    <property type="term" value="C:cytoplasm"/>
    <property type="evidence" value="ECO:0007669"/>
    <property type="project" value="TreeGrafter"/>
</dbReference>